<keyword evidence="2" id="KW-1185">Reference proteome</keyword>
<proteinExistence type="predicted"/>
<dbReference type="OrthoDB" id="5868777at2759"/>
<feature type="non-terminal residue" evidence="1">
    <location>
        <position position="151"/>
    </location>
</feature>
<reference evidence="1 2" key="1">
    <citation type="submission" date="2013-12" db="EMBL/GenBank/DDBJ databases">
        <title>Draft genome of the parsitic nematode Ancylostoma duodenale.</title>
        <authorList>
            <person name="Mitreva M."/>
        </authorList>
    </citation>
    <scope>NUCLEOTIDE SEQUENCE [LARGE SCALE GENOMIC DNA]</scope>
    <source>
        <strain evidence="1 2">Zhejiang</strain>
    </source>
</reference>
<dbReference type="EMBL" id="KN752093">
    <property type="protein sequence ID" value="KIH49755.1"/>
    <property type="molecule type" value="Genomic_DNA"/>
</dbReference>
<dbReference type="InterPro" id="IPR006150">
    <property type="entry name" value="Cys_repeat_1"/>
</dbReference>
<dbReference type="Proteomes" id="UP000054047">
    <property type="component" value="Unassembled WGS sequence"/>
</dbReference>
<evidence type="ECO:0000313" key="1">
    <source>
        <dbReference type="EMBL" id="KIH49755.1"/>
    </source>
</evidence>
<dbReference type="AlphaFoldDB" id="A0A0C2FMC7"/>
<dbReference type="InterPro" id="IPR053014">
    <property type="entry name" value="Cuticle_assoc_divergent"/>
</dbReference>
<protein>
    <recommendedName>
        <fullName evidence="3">EB module</fullName>
    </recommendedName>
</protein>
<dbReference type="PANTHER" id="PTHR46339">
    <property type="entry name" value="PROTEIN CBG15282-RELATED"/>
    <property type="match status" value="1"/>
</dbReference>
<name>A0A0C2FMC7_9BILA</name>
<sequence>AELFEGYVPLRSLKVLVKDENLFLGHCPSGMTPYLLNGKPKSCSSGTCPYGFECKFSSSKKNYYCCSKVMKKTNHLKRDGGCERGAVLLYPATQEPVHCDLKTRGCPNGYLCLPHTATKVLQCCSVQSDKDSSRSMNLETRSCPPGQTAVN</sequence>
<evidence type="ECO:0000313" key="2">
    <source>
        <dbReference type="Proteomes" id="UP000054047"/>
    </source>
</evidence>
<dbReference type="SMART" id="SM00289">
    <property type="entry name" value="WR1"/>
    <property type="match status" value="2"/>
</dbReference>
<accession>A0A0C2FMC7</accession>
<organism evidence="1 2">
    <name type="scientific">Ancylostoma duodenale</name>
    <dbReference type="NCBI Taxonomy" id="51022"/>
    <lineage>
        <taxon>Eukaryota</taxon>
        <taxon>Metazoa</taxon>
        <taxon>Ecdysozoa</taxon>
        <taxon>Nematoda</taxon>
        <taxon>Chromadorea</taxon>
        <taxon>Rhabditida</taxon>
        <taxon>Rhabditina</taxon>
        <taxon>Rhabditomorpha</taxon>
        <taxon>Strongyloidea</taxon>
        <taxon>Ancylostomatidae</taxon>
        <taxon>Ancylostomatinae</taxon>
        <taxon>Ancylostoma</taxon>
    </lineage>
</organism>
<dbReference type="InterPro" id="IPR028150">
    <property type="entry name" value="Lustrin_cystein"/>
</dbReference>
<dbReference type="PANTHER" id="PTHR46339:SF5">
    <property type="entry name" value="BPTI_KUNITZ INHIBITOR DOMAIN-CONTAINING PROTEIN"/>
    <property type="match status" value="1"/>
</dbReference>
<feature type="non-terminal residue" evidence="1">
    <location>
        <position position="1"/>
    </location>
</feature>
<evidence type="ECO:0008006" key="3">
    <source>
        <dbReference type="Google" id="ProtNLM"/>
    </source>
</evidence>
<gene>
    <name evidence="1" type="ORF">ANCDUO_20169</name>
</gene>
<dbReference type="Pfam" id="PF14625">
    <property type="entry name" value="Lustrin_cystein"/>
    <property type="match status" value="2"/>
</dbReference>